<evidence type="ECO:0000256" key="2">
    <source>
        <dbReference type="ARBA" id="ARBA00007809"/>
    </source>
</evidence>
<keyword evidence="5" id="KW-0762">Sugar transport</keyword>
<dbReference type="Gene3D" id="1.20.1280.290">
    <property type="match status" value="2"/>
</dbReference>
<evidence type="ECO:0000256" key="4">
    <source>
        <dbReference type="ARBA" id="ARBA00022475"/>
    </source>
</evidence>
<comment type="similarity">
    <text evidence="2">Belongs to the SWEET sugar transporter family.</text>
</comment>
<evidence type="ECO:0000256" key="6">
    <source>
        <dbReference type="ARBA" id="ARBA00022692"/>
    </source>
</evidence>
<evidence type="ECO:0000256" key="3">
    <source>
        <dbReference type="ARBA" id="ARBA00022448"/>
    </source>
</evidence>
<feature type="signal peptide" evidence="11">
    <location>
        <begin position="1"/>
        <end position="22"/>
    </location>
</feature>
<reference evidence="12 13" key="1">
    <citation type="submission" date="2024-10" db="EMBL/GenBank/DDBJ databases">
        <title>Updated reference genomes for cyclostephanoid diatoms.</title>
        <authorList>
            <person name="Roberts W.R."/>
            <person name="Alverson A.J."/>
        </authorList>
    </citation>
    <scope>NUCLEOTIDE SEQUENCE [LARGE SCALE GENOMIC DNA]</scope>
    <source>
        <strain evidence="12 13">AJA232-27</strain>
    </source>
</reference>
<keyword evidence="7" id="KW-0677">Repeat</keyword>
<dbReference type="PANTHER" id="PTHR10791">
    <property type="entry name" value="RAG1-ACTIVATING PROTEIN 1"/>
    <property type="match status" value="1"/>
</dbReference>
<feature type="transmembrane region" description="Helical" evidence="10">
    <location>
        <begin position="153"/>
        <end position="170"/>
    </location>
</feature>
<keyword evidence="9 10" id="KW-0472">Membrane</keyword>
<name>A0ABD3MAU4_9STRA</name>
<keyword evidence="11" id="KW-0732">Signal</keyword>
<evidence type="ECO:0000313" key="13">
    <source>
        <dbReference type="Proteomes" id="UP001530293"/>
    </source>
</evidence>
<evidence type="ECO:0000256" key="5">
    <source>
        <dbReference type="ARBA" id="ARBA00022597"/>
    </source>
</evidence>
<feature type="transmembrane region" description="Helical" evidence="10">
    <location>
        <begin position="182"/>
        <end position="198"/>
    </location>
</feature>
<dbReference type="InterPro" id="IPR047664">
    <property type="entry name" value="SWEET"/>
</dbReference>
<feature type="transmembrane region" description="Helical" evidence="10">
    <location>
        <begin position="241"/>
        <end position="262"/>
    </location>
</feature>
<proteinExistence type="inferred from homology"/>
<evidence type="ECO:0000313" key="12">
    <source>
        <dbReference type="EMBL" id="KAL3757665.1"/>
    </source>
</evidence>
<accession>A0ABD3MAU4</accession>
<dbReference type="GO" id="GO:0005886">
    <property type="term" value="C:plasma membrane"/>
    <property type="evidence" value="ECO:0007669"/>
    <property type="project" value="UniProtKB-SubCell"/>
</dbReference>
<evidence type="ECO:0000256" key="8">
    <source>
        <dbReference type="ARBA" id="ARBA00022989"/>
    </source>
</evidence>
<evidence type="ECO:0000256" key="7">
    <source>
        <dbReference type="ARBA" id="ARBA00022737"/>
    </source>
</evidence>
<gene>
    <name evidence="12" type="ORF">ACHAWU_004450</name>
</gene>
<evidence type="ECO:0000256" key="9">
    <source>
        <dbReference type="ARBA" id="ARBA00023136"/>
    </source>
</evidence>
<dbReference type="Proteomes" id="UP001530293">
    <property type="component" value="Unassembled WGS sequence"/>
</dbReference>
<comment type="subcellular location">
    <subcellularLocation>
        <location evidence="1">Cell membrane</location>
        <topology evidence="1">Multi-pass membrane protein</topology>
    </subcellularLocation>
</comment>
<dbReference type="InterPro" id="IPR004316">
    <property type="entry name" value="SWEET_rpt"/>
</dbReference>
<sequence>MISSRMLLAVIVAVVGVGSSHAWIGRHLLENPRSNKHVKHRHPARPLAIKHSLIDDITRKPMVRGGSTSLGSVSNPSLEILTNPLILSLIPKIGIITSTLVYFSPMAAVSAASKDGSVGDLNPFPLAVMSVSSICWLVYGLSIRDPFVTLSNVPGSIATIWYITAVLPLLKGSQLQTIQNTIVFLAGLTINLWTYLSLTNKPMAQVRSMLGLFASALFIILSGSPLSTIKTVLSTRNSGSILAQLTMAQVTNTALWSVYGLAIRDKFVYGPNLTGLFFGIAQLGLKLAFPSK</sequence>
<dbReference type="AlphaFoldDB" id="A0ABD3MAU4"/>
<protein>
    <recommendedName>
        <fullName evidence="14">Bidirectional sugar transporter SWEET</fullName>
    </recommendedName>
</protein>
<keyword evidence="8 10" id="KW-1133">Transmembrane helix</keyword>
<keyword evidence="6 10" id="KW-0812">Transmembrane</keyword>
<keyword evidence="4" id="KW-1003">Cell membrane</keyword>
<feature type="transmembrane region" description="Helical" evidence="10">
    <location>
        <begin position="268"/>
        <end position="289"/>
    </location>
</feature>
<organism evidence="12 13">
    <name type="scientific">Discostella pseudostelligera</name>
    <dbReference type="NCBI Taxonomy" id="259834"/>
    <lineage>
        <taxon>Eukaryota</taxon>
        <taxon>Sar</taxon>
        <taxon>Stramenopiles</taxon>
        <taxon>Ochrophyta</taxon>
        <taxon>Bacillariophyta</taxon>
        <taxon>Coscinodiscophyceae</taxon>
        <taxon>Thalassiosirophycidae</taxon>
        <taxon>Stephanodiscales</taxon>
        <taxon>Stephanodiscaceae</taxon>
        <taxon>Discostella</taxon>
    </lineage>
</organism>
<feature type="transmembrane region" description="Helical" evidence="10">
    <location>
        <begin position="124"/>
        <end position="141"/>
    </location>
</feature>
<keyword evidence="13" id="KW-1185">Reference proteome</keyword>
<evidence type="ECO:0000256" key="11">
    <source>
        <dbReference type="SAM" id="SignalP"/>
    </source>
</evidence>
<evidence type="ECO:0000256" key="1">
    <source>
        <dbReference type="ARBA" id="ARBA00004651"/>
    </source>
</evidence>
<evidence type="ECO:0008006" key="14">
    <source>
        <dbReference type="Google" id="ProtNLM"/>
    </source>
</evidence>
<comment type="caution">
    <text evidence="12">The sequence shown here is derived from an EMBL/GenBank/DDBJ whole genome shotgun (WGS) entry which is preliminary data.</text>
</comment>
<dbReference type="Pfam" id="PF03083">
    <property type="entry name" value="MtN3_slv"/>
    <property type="match status" value="2"/>
</dbReference>
<evidence type="ECO:0000256" key="10">
    <source>
        <dbReference type="SAM" id="Phobius"/>
    </source>
</evidence>
<keyword evidence="3" id="KW-0813">Transport</keyword>
<dbReference type="PANTHER" id="PTHR10791:SF30">
    <property type="entry name" value="SUGAR TRANSPORTER SWEET1"/>
    <property type="match status" value="1"/>
</dbReference>
<feature type="chain" id="PRO_5044785401" description="Bidirectional sugar transporter SWEET" evidence="11">
    <location>
        <begin position="23"/>
        <end position="292"/>
    </location>
</feature>
<dbReference type="EMBL" id="JALLBG020000255">
    <property type="protein sequence ID" value="KAL3757665.1"/>
    <property type="molecule type" value="Genomic_DNA"/>
</dbReference>
<feature type="transmembrane region" description="Helical" evidence="10">
    <location>
        <begin position="210"/>
        <end position="229"/>
    </location>
</feature>